<evidence type="ECO:0000256" key="3">
    <source>
        <dbReference type="RuleBase" id="RU000685"/>
    </source>
</evidence>
<dbReference type="InterPro" id="IPR002957">
    <property type="entry name" value="Keratin_I"/>
</dbReference>
<dbReference type="EMBL" id="JAACNH010000003">
    <property type="protein sequence ID" value="KAG8446704.1"/>
    <property type="molecule type" value="Genomic_DNA"/>
</dbReference>
<dbReference type="Proteomes" id="UP000812440">
    <property type="component" value="Chromosome 8_10"/>
</dbReference>
<evidence type="ECO:0000259" key="5">
    <source>
        <dbReference type="PROSITE" id="PS51842"/>
    </source>
</evidence>
<dbReference type="AlphaFoldDB" id="A0A8T2JT86"/>
<gene>
    <name evidence="6" type="ORF">GDO86_014239</name>
</gene>
<name>A0A8T2JT86_9PIPI</name>
<dbReference type="PROSITE" id="PS00226">
    <property type="entry name" value="IF_ROD_1"/>
    <property type="match status" value="1"/>
</dbReference>
<protein>
    <recommendedName>
        <fullName evidence="5">IF rod domain-containing protein</fullName>
    </recommendedName>
</protein>
<dbReference type="InterPro" id="IPR039008">
    <property type="entry name" value="IF_rod_dom"/>
</dbReference>
<feature type="non-terminal residue" evidence="6">
    <location>
        <position position="375"/>
    </location>
</feature>
<evidence type="ECO:0000256" key="1">
    <source>
        <dbReference type="ARBA" id="ARBA00022754"/>
    </source>
</evidence>
<organism evidence="6 7">
    <name type="scientific">Hymenochirus boettgeri</name>
    <name type="common">Congo dwarf clawed frog</name>
    <dbReference type="NCBI Taxonomy" id="247094"/>
    <lineage>
        <taxon>Eukaryota</taxon>
        <taxon>Metazoa</taxon>
        <taxon>Chordata</taxon>
        <taxon>Craniata</taxon>
        <taxon>Vertebrata</taxon>
        <taxon>Euteleostomi</taxon>
        <taxon>Amphibia</taxon>
        <taxon>Batrachia</taxon>
        <taxon>Anura</taxon>
        <taxon>Pipoidea</taxon>
        <taxon>Pipidae</taxon>
        <taxon>Pipinae</taxon>
        <taxon>Hymenochirus</taxon>
    </lineage>
</organism>
<dbReference type="PRINTS" id="PR01248">
    <property type="entry name" value="TYPE1KERATIN"/>
</dbReference>
<evidence type="ECO:0000313" key="6">
    <source>
        <dbReference type="EMBL" id="KAG8446704.1"/>
    </source>
</evidence>
<evidence type="ECO:0000313" key="7">
    <source>
        <dbReference type="Proteomes" id="UP000812440"/>
    </source>
</evidence>
<comment type="similarity">
    <text evidence="3">Belongs to the intermediate filament family.</text>
</comment>
<dbReference type="PANTHER" id="PTHR23239:SF44">
    <property type="entry name" value="KERATIN, TYPE I CYTOSKELETAL 23"/>
    <property type="match status" value="1"/>
</dbReference>
<accession>A0A8T2JT86</accession>
<evidence type="ECO:0000256" key="2">
    <source>
        <dbReference type="ARBA" id="ARBA00023054"/>
    </source>
</evidence>
<dbReference type="Gene3D" id="1.20.5.170">
    <property type="match status" value="1"/>
</dbReference>
<dbReference type="PANTHER" id="PTHR23239">
    <property type="entry name" value="INTERMEDIATE FILAMENT"/>
    <property type="match status" value="1"/>
</dbReference>
<dbReference type="GO" id="GO:0030855">
    <property type="term" value="P:epithelial cell differentiation"/>
    <property type="evidence" value="ECO:0007669"/>
    <property type="project" value="TreeGrafter"/>
</dbReference>
<dbReference type="Gene3D" id="1.20.5.500">
    <property type="entry name" value="Single helix bin"/>
    <property type="match status" value="1"/>
</dbReference>
<keyword evidence="7" id="KW-1185">Reference proteome</keyword>
<dbReference type="FunFam" id="1.20.5.170:FF:000002">
    <property type="entry name" value="Type I keratin KA11"/>
    <property type="match status" value="1"/>
</dbReference>
<sequence>MSFQFSSSSHNESFSQVWSSSSSLSKHGGISKDRISISKPTSFSCGSSIFDPANDYKESIINLNGKETMQNLNDRLASYLEQVRSLEEANVELETKIKEWHLKKSTKSKRDYSAYEKAIADLQGQLLDGHMNGGKLTLQMENAKLASDDFKRKFETEKHLRVDLETDLEGLRKVMDNLTIVRTDLEMEIEGMRKHIIYMRMGHEEDMKVAQFQRKDPAVDVKVDAAPSEDLAKVIANMRKEYEALIEKSRKEAEEWYNKQSTTVQKEVDSNTMAWQSSRDQVKEIKRTLQTLEIELQAEIRKKHGLQNSLAEAKAISSEQLQKIQTKICSLEDELRTVRSELERQNNEHTTLLNIKTRLENEIATYRQLLEGINT</sequence>
<keyword evidence="2 4" id="KW-0175">Coiled coil</keyword>
<dbReference type="GO" id="GO:0045109">
    <property type="term" value="P:intermediate filament organization"/>
    <property type="evidence" value="ECO:0007669"/>
    <property type="project" value="TreeGrafter"/>
</dbReference>
<dbReference type="InterPro" id="IPR018039">
    <property type="entry name" value="IF_conserved"/>
</dbReference>
<evidence type="ECO:0000256" key="4">
    <source>
        <dbReference type="SAM" id="Coils"/>
    </source>
</evidence>
<reference evidence="6" key="1">
    <citation type="thesis" date="2020" institute="ProQuest LLC" country="789 East Eisenhower Parkway, Ann Arbor, MI, USA">
        <title>Comparative Genomics and Chromosome Evolution.</title>
        <authorList>
            <person name="Mudd A.B."/>
        </authorList>
    </citation>
    <scope>NUCLEOTIDE SEQUENCE</scope>
    <source>
        <strain evidence="6">Female2</strain>
        <tissue evidence="6">Blood</tissue>
    </source>
</reference>
<feature type="coiled-coil region" evidence="4">
    <location>
        <begin position="69"/>
        <end position="103"/>
    </location>
</feature>
<keyword evidence="1 3" id="KW-0403">Intermediate filament</keyword>
<dbReference type="FunFam" id="1.20.5.500:FF:000001">
    <property type="entry name" value="Type II keratin 23"/>
    <property type="match status" value="1"/>
</dbReference>
<proteinExistence type="inferred from homology"/>
<dbReference type="SMART" id="SM01391">
    <property type="entry name" value="Filament"/>
    <property type="match status" value="1"/>
</dbReference>
<dbReference type="SUPFAM" id="SSF64593">
    <property type="entry name" value="Intermediate filament protein, coiled coil region"/>
    <property type="match status" value="2"/>
</dbReference>
<dbReference type="GO" id="GO:0005198">
    <property type="term" value="F:structural molecule activity"/>
    <property type="evidence" value="ECO:0007669"/>
    <property type="project" value="InterPro"/>
</dbReference>
<dbReference type="PROSITE" id="PS51842">
    <property type="entry name" value="IF_ROD_2"/>
    <property type="match status" value="1"/>
</dbReference>
<dbReference type="Pfam" id="PF00038">
    <property type="entry name" value="Filament"/>
    <property type="match status" value="1"/>
</dbReference>
<comment type="caution">
    <text evidence="6">The sequence shown here is derived from an EMBL/GenBank/DDBJ whole genome shotgun (WGS) entry which is preliminary data.</text>
</comment>
<feature type="domain" description="IF rod" evidence="5">
    <location>
        <begin position="65"/>
        <end position="375"/>
    </location>
</feature>
<feature type="coiled-coil region" evidence="4">
    <location>
        <begin position="228"/>
        <end position="309"/>
    </location>
</feature>
<dbReference type="GO" id="GO:0005882">
    <property type="term" value="C:intermediate filament"/>
    <property type="evidence" value="ECO:0007669"/>
    <property type="project" value="UniProtKB-KW"/>
</dbReference>
<dbReference type="OrthoDB" id="2441647at2759"/>
<dbReference type="Gene3D" id="1.20.5.1160">
    <property type="entry name" value="Vasodilator-stimulated phosphoprotein"/>
    <property type="match status" value="1"/>
</dbReference>